<protein>
    <submittedName>
        <fullName evidence="3">HNH endonuclease</fullName>
    </submittedName>
</protein>
<evidence type="ECO:0000259" key="1">
    <source>
        <dbReference type="Pfam" id="PF07463"/>
    </source>
</evidence>
<gene>
    <name evidence="3" type="ORF">LDL_016</name>
</gene>
<feature type="domain" description="HNH nuclease" evidence="2">
    <location>
        <begin position="72"/>
        <end position="115"/>
    </location>
</feature>
<organism evidence="3 4">
    <name type="scientific">Lactobacillus phage Ldl1</name>
    <dbReference type="NCBI Taxonomy" id="1552735"/>
    <lineage>
        <taxon>Viruses</taxon>
        <taxon>Duplodnaviria</taxon>
        <taxon>Heunggongvirae</taxon>
        <taxon>Uroviricota</taxon>
        <taxon>Caudoviricetes</taxon>
        <taxon>Tybeckvirinae</taxon>
        <taxon>Lidleunavirus</taxon>
        <taxon>Lidleunavirus Ldl1</taxon>
    </lineage>
</organism>
<feature type="domain" description="NUMOD4" evidence="1">
    <location>
        <begin position="8"/>
        <end position="62"/>
    </location>
</feature>
<dbReference type="InterPro" id="IPR010902">
    <property type="entry name" value="NUMOD4"/>
</dbReference>
<sequence length="211" mass="24478">MINTEKTIWKTYPEFPFVEVNQFGEVRTKDHYVRGKNGSKRLIKGRVLKQQLSNRGYIYVVFSMNNKIINLYVHRIVVTCFIPNPDNLPEVNHKDNNPTNNAVSNLEWCTRQYNNDYKKNFGTSPVEVSGRPVIAINLDSFKVLWFESQSEAARQLGVYITNVTKVTKGKLHKTGGCWFCYADENGVEKTRVKFGDEMAKKIEKLINEYRN</sequence>
<accession>A0A0A7DMY9</accession>
<dbReference type="Proteomes" id="UP000030928">
    <property type="component" value="Segment"/>
</dbReference>
<dbReference type="Pfam" id="PF07463">
    <property type="entry name" value="NUMOD4"/>
    <property type="match status" value="1"/>
</dbReference>
<dbReference type="KEGG" id="vg:23681219"/>
<reference evidence="3 4" key="1">
    <citation type="journal article" date="2014" name="Appl. Environ. Microbiol.">
        <title>Genome and proteome analysis of bacteriophage Ldl1 reveals the existence of a novel phage group infecting Lactobacillus delbrueckii subsp. Lactis.</title>
        <authorList>
            <person name="Casey E."/>
            <person name="Mahony J."/>
            <person name="Neve H."/>
            <person name="Noben J.P."/>
            <person name="Bello F.D."/>
            <person name="van Sinderen D."/>
        </authorList>
    </citation>
    <scope>NUCLEOTIDE SEQUENCE [LARGE SCALE GENOMIC DNA]</scope>
    <source>
        <strain evidence="3">Ldl1</strain>
    </source>
</reference>
<dbReference type="EMBL" id="KM514685">
    <property type="protein sequence ID" value="AIS73874.1"/>
    <property type="molecule type" value="Genomic_DNA"/>
</dbReference>
<dbReference type="SUPFAM" id="SSF54060">
    <property type="entry name" value="His-Me finger endonucleases"/>
    <property type="match status" value="1"/>
</dbReference>
<name>A0A0A7DMY9_9CAUD</name>
<dbReference type="SUPFAM" id="SSF64496">
    <property type="entry name" value="DNA-binding domain of intron-encoded endonucleases"/>
    <property type="match status" value="1"/>
</dbReference>
<evidence type="ECO:0000313" key="3">
    <source>
        <dbReference type="EMBL" id="AIS73874.1"/>
    </source>
</evidence>
<keyword evidence="3" id="KW-0255">Endonuclease</keyword>
<evidence type="ECO:0000313" key="4">
    <source>
        <dbReference type="Proteomes" id="UP000030928"/>
    </source>
</evidence>
<dbReference type="GO" id="GO:0016788">
    <property type="term" value="F:hydrolase activity, acting on ester bonds"/>
    <property type="evidence" value="ECO:0007669"/>
    <property type="project" value="InterPro"/>
</dbReference>
<dbReference type="GeneID" id="23681219"/>
<dbReference type="Gene3D" id="3.90.75.20">
    <property type="match status" value="1"/>
</dbReference>
<evidence type="ECO:0000259" key="2">
    <source>
        <dbReference type="Pfam" id="PF13392"/>
    </source>
</evidence>
<keyword evidence="4" id="KW-1185">Reference proteome</keyword>
<dbReference type="GO" id="GO:0004519">
    <property type="term" value="F:endonuclease activity"/>
    <property type="evidence" value="ECO:0007669"/>
    <property type="project" value="UniProtKB-KW"/>
</dbReference>
<dbReference type="InterPro" id="IPR036388">
    <property type="entry name" value="WH-like_DNA-bd_sf"/>
</dbReference>
<proteinExistence type="predicted"/>
<dbReference type="OrthoDB" id="21336at10239"/>
<keyword evidence="3" id="KW-0378">Hydrolase</keyword>
<dbReference type="InterPro" id="IPR044925">
    <property type="entry name" value="His-Me_finger_sf"/>
</dbReference>
<keyword evidence="3" id="KW-0540">Nuclease</keyword>
<dbReference type="Gene3D" id="1.10.10.10">
    <property type="entry name" value="Winged helix-like DNA-binding domain superfamily/Winged helix DNA-binding domain"/>
    <property type="match status" value="1"/>
</dbReference>
<dbReference type="Pfam" id="PF13392">
    <property type="entry name" value="HNH_3"/>
    <property type="match status" value="1"/>
</dbReference>
<dbReference type="RefSeq" id="YP_009126458.1">
    <property type="nucleotide sequence ID" value="NC_026609.1"/>
</dbReference>
<dbReference type="InterPro" id="IPR003615">
    <property type="entry name" value="HNH_nuc"/>
</dbReference>